<dbReference type="SUPFAM" id="SSF56112">
    <property type="entry name" value="Protein kinase-like (PK-like)"/>
    <property type="match status" value="1"/>
</dbReference>
<name>A0ABU8HJ08_9BACI</name>
<proteinExistence type="predicted"/>
<evidence type="ECO:0000313" key="1">
    <source>
        <dbReference type="EMBL" id="MEI5909330.1"/>
    </source>
</evidence>
<reference evidence="1 2" key="1">
    <citation type="journal article" date="2018" name="J. Microbiol.">
        <title>Bacillus spongiae sp. nov., isolated from sponge of Jeju Island.</title>
        <authorList>
            <person name="Lee G.E."/>
            <person name="Im W.T."/>
            <person name="Park J.S."/>
        </authorList>
    </citation>
    <scope>NUCLEOTIDE SEQUENCE [LARGE SCALE GENOMIC DNA]</scope>
    <source>
        <strain evidence="1 2">135PIL107-10</strain>
    </source>
</reference>
<dbReference type="EMBL" id="JBBAXC010000023">
    <property type="protein sequence ID" value="MEI5909330.1"/>
    <property type="molecule type" value="Genomic_DNA"/>
</dbReference>
<dbReference type="InterPro" id="IPR004119">
    <property type="entry name" value="EcKL"/>
</dbReference>
<accession>A0ABU8HJ08</accession>
<dbReference type="RefSeq" id="WP_336588772.1">
    <property type="nucleotide sequence ID" value="NZ_JBBAXC010000023.1"/>
</dbReference>
<comment type="caution">
    <text evidence="1">The sequence shown here is derived from an EMBL/GenBank/DDBJ whole genome shotgun (WGS) entry which is preliminary data.</text>
</comment>
<dbReference type="Proteomes" id="UP001312865">
    <property type="component" value="Unassembled WGS sequence"/>
</dbReference>
<organism evidence="1 2">
    <name type="scientific">Bacillus spongiae</name>
    <dbReference type="NCBI Taxonomy" id="2683610"/>
    <lineage>
        <taxon>Bacteria</taxon>
        <taxon>Bacillati</taxon>
        <taxon>Bacillota</taxon>
        <taxon>Bacilli</taxon>
        <taxon>Bacillales</taxon>
        <taxon>Bacillaceae</taxon>
        <taxon>Bacillus</taxon>
    </lineage>
</organism>
<sequence>MYQPKELYSLFKKHKIEEKLSTSLEESVRIVPSSIECLKSTQRSSIYKLQVKSSKSNYPIIFKIYSSTNYKNEIEINLYTKAYPFLESFLPKIHVVESFINGGETWIFMECLQQIRGQLTFTPKHFDYIIPSISQLHAHTYEDNFHQEESTFQPWLPIYDSKKMRTRRRKSISKTMVFLQDAAKDKHLKRIIAPRYKALMKTYDRGPDFFPELMESGSSITHGDLHMQNICSKDVSKERAWDIQLIDWEGAKFASGWFDMIVLVEILLGFRKDWQPHAEEIRTHCINVYANEMQKRGIQFDEKPLDLYKMAYLQRTLEKGLQTQLRRLFDNRGGELLLYHLTKIETWGKDLGIYK</sequence>
<gene>
    <name evidence="1" type="ORF">WAK64_19975</name>
</gene>
<dbReference type="InterPro" id="IPR011009">
    <property type="entry name" value="Kinase-like_dom_sf"/>
</dbReference>
<keyword evidence="2" id="KW-1185">Reference proteome</keyword>
<protein>
    <recommendedName>
        <fullName evidence="3">Phosphotransferase</fullName>
    </recommendedName>
</protein>
<dbReference type="Gene3D" id="3.90.1200.10">
    <property type="match status" value="1"/>
</dbReference>
<dbReference type="Pfam" id="PF02958">
    <property type="entry name" value="EcKL"/>
    <property type="match status" value="1"/>
</dbReference>
<evidence type="ECO:0008006" key="3">
    <source>
        <dbReference type="Google" id="ProtNLM"/>
    </source>
</evidence>
<evidence type="ECO:0000313" key="2">
    <source>
        <dbReference type="Proteomes" id="UP001312865"/>
    </source>
</evidence>